<dbReference type="Proteomes" id="UP001165080">
    <property type="component" value="Unassembled WGS sequence"/>
</dbReference>
<dbReference type="GO" id="GO:0008270">
    <property type="term" value="F:zinc ion binding"/>
    <property type="evidence" value="ECO:0007669"/>
    <property type="project" value="UniProtKB-KW"/>
</dbReference>
<evidence type="ECO:0000256" key="6">
    <source>
        <dbReference type="SAM" id="MobiDB-lite"/>
    </source>
</evidence>
<protein>
    <recommendedName>
        <fullName evidence="7">C3H1-type domain-containing protein</fullName>
    </recommendedName>
</protein>
<evidence type="ECO:0000256" key="1">
    <source>
        <dbReference type="ARBA" id="ARBA00022723"/>
    </source>
</evidence>
<dbReference type="PANTHER" id="PTHR12675:SF12">
    <property type="entry name" value="PROTEIN MUSCLEBLIND"/>
    <property type="match status" value="1"/>
</dbReference>
<dbReference type="Gene3D" id="3.30.1370.210">
    <property type="match status" value="2"/>
</dbReference>
<evidence type="ECO:0000256" key="2">
    <source>
        <dbReference type="ARBA" id="ARBA00022737"/>
    </source>
</evidence>
<reference evidence="8 9" key="1">
    <citation type="journal article" date="2023" name="Commun. Biol.">
        <title>Reorganization of the ancestral sex-determining regions during the evolution of trioecy in Pleodorina starrii.</title>
        <authorList>
            <person name="Takahashi K."/>
            <person name="Suzuki S."/>
            <person name="Kawai-Toyooka H."/>
            <person name="Yamamoto K."/>
            <person name="Hamaji T."/>
            <person name="Ootsuki R."/>
            <person name="Yamaguchi H."/>
            <person name="Kawachi M."/>
            <person name="Higashiyama T."/>
            <person name="Nozaki H."/>
        </authorList>
    </citation>
    <scope>NUCLEOTIDE SEQUENCE [LARGE SCALE GENOMIC DNA]</scope>
    <source>
        <strain evidence="8 9">NIES-4479</strain>
    </source>
</reference>
<proteinExistence type="predicted"/>
<dbReference type="GO" id="GO:0043484">
    <property type="term" value="P:regulation of RNA splicing"/>
    <property type="evidence" value="ECO:0007669"/>
    <property type="project" value="TreeGrafter"/>
</dbReference>
<dbReference type="PROSITE" id="PS50103">
    <property type="entry name" value="ZF_C3H1"/>
    <property type="match status" value="4"/>
</dbReference>
<dbReference type="InterPro" id="IPR000571">
    <property type="entry name" value="Znf_CCCH"/>
</dbReference>
<keyword evidence="4 5" id="KW-0862">Zinc</keyword>
<name>A0A9W6BQV9_9CHLO</name>
<evidence type="ECO:0000259" key="7">
    <source>
        <dbReference type="PROSITE" id="PS50103"/>
    </source>
</evidence>
<feature type="zinc finger region" description="C3H1-type" evidence="5">
    <location>
        <begin position="94"/>
        <end position="121"/>
    </location>
</feature>
<dbReference type="InterPro" id="IPR054429">
    <property type="entry name" value="Znf-CCCH_Muscleblind-like"/>
</dbReference>
<feature type="domain" description="C3H1-type" evidence="7">
    <location>
        <begin position="128"/>
        <end position="155"/>
    </location>
</feature>
<accession>A0A9W6BQV9</accession>
<gene>
    <name evidence="8" type="primary">PLEST008890</name>
    <name evidence="8" type="ORF">PLESTB_001085100</name>
</gene>
<dbReference type="PANTHER" id="PTHR12675">
    <property type="entry name" value="MUSCLEBLIND-LIKE PROTEIN"/>
    <property type="match status" value="1"/>
</dbReference>
<keyword evidence="3 5" id="KW-0863">Zinc-finger</keyword>
<dbReference type="SMART" id="SM00356">
    <property type="entry name" value="ZnF_C3H1"/>
    <property type="match status" value="4"/>
</dbReference>
<feature type="domain" description="C3H1-type" evidence="7">
    <location>
        <begin position="214"/>
        <end position="241"/>
    </location>
</feature>
<dbReference type="GO" id="GO:0003723">
    <property type="term" value="F:RNA binding"/>
    <property type="evidence" value="ECO:0007669"/>
    <property type="project" value="TreeGrafter"/>
</dbReference>
<dbReference type="EMBL" id="BRXU01000015">
    <property type="protein sequence ID" value="GLC56255.1"/>
    <property type="molecule type" value="Genomic_DNA"/>
</dbReference>
<evidence type="ECO:0000313" key="8">
    <source>
        <dbReference type="EMBL" id="GLC56255.1"/>
    </source>
</evidence>
<evidence type="ECO:0000256" key="4">
    <source>
        <dbReference type="ARBA" id="ARBA00022833"/>
    </source>
</evidence>
<feature type="region of interest" description="Disordered" evidence="6">
    <location>
        <begin position="589"/>
        <end position="626"/>
    </location>
</feature>
<feature type="zinc finger region" description="C3H1-type" evidence="5">
    <location>
        <begin position="174"/>
        <end position="201"/>
    </location>
</feature>
<feature type="zinc finger region" description="C3H1-type" evidence="5">
    <location>
        <begin position="128"/>
        <end position="155"/>
    </location>
</feature>
<keyword evidence="9" id="KW-1185">Reference proteome</keyword>
<feature type="domain" description="C3H1-type" evidence="7">
    <location>
        <begin position="94"/>
        <end position="121"/>
    </location>
</feature>
<sequence>MDTPFNPALVQLTQRLQEASLGGGPVDPAVLLGKAGDLLSSAEATTQYSSSESSSAADNLNCPIDSSSLLESYSGANAARPSEGPRQASATSQEGKAQICFDFTKGVCSRGDKCKYSHDLATIVHFNSKEKGICFDYLRNQCHRGLLCRFSHDLSNIAQQCQVYNNGAKENKGTKPNAICYDFVKGVCQRGSECRYSHDLSLIARMARGGSAQPKAGEVCYDYLRGRCNRGATCKYSHNIAFLAAPGFLGSALSSDGAPMAAQAAGAGMPGAGAPLAGLPLAGGPGFVGMGGLPGMGPRLATSLSADQATLNHVLAAAGPGAMNQMLAAQAAMHQSSGLAAAAAEAAAAAAAEGRRRSASMNGEAGNDTLLVNDQPAGPWTGLSTAPKALAAAQQAALMTNFAAHHQRMAQAAAAANMQAFGQIAHMGMQAASAAAAANGSTGGDGLLGPAASGMFGKASAMGQFNGVPDAGNQGMRRPPLPPGQMPAELAALLAGGVPENPSLFAETLAAAAKAQAQSQNARIMAAAAAVGASNGSMVQTSSGLLPSMGSGGVISSHGPAVPQPIPGRENMMVPQAYDVGSNSAYSGGSFPVSGNSQSSGGASGENGHLSRSAPSSGPLNPVTVNPDLLPMIKEIWSKPGAA</sequence>
<evidence type="ECO:0000256" key="5">
    <source>
        <dbReference type="PROSITE-ProRule" id="PRU00723"/>
    </source>
</evidence>
<feature type="zinc finger region" description="C3H1-type" evidence="5">
    <location>
        <begin position="214"/>
        <end position="241"/>
    </location>
</feature>
<evidence type="ECO:0000313" key="9">
    <source>
        <dbReference type="Proteomes" id="UP001165080"/>
    </source>
</evidence>
<keyword evidence="1 5" id="KW-0479">Metal-binding</keyword>
<feature type="domain" description="C3H1-type" evidence="7">
    <location>
        <begin position="174"/>
        <end position="201"/>
    </location>
</feature>
<organism evidence="8 9">
    <name type="scientific">Pleodorina starrii</name>
    <dbReference type="NCBI Taxonomy" id="330485"/>
    <lineage>
        <taxon>Eukaryota</taxon>
        <taxon>Viridiplantae</taxon>
        <taxon>Chlorophyta</taxon>
        <taxon>core chlorophytes</taxon>
        <taxon>Chlorophyceae</taxon>
        <taxon>CS clade</taxon>
        <taxon>Chlamydomonadales</taxon>
        <taxon>Volvocaceae</taxon>
        <taxon>Pleodorina</taxon>
    </lineage>
</organism>
<dbReference type="Pfam" id="PF22628">
    <property type="entry name" value="zf-CCCH_10"/>
    <property type="match status" value="1"/>
</dbReference>
<dbReference type="Pfam" id="PF00642">
    <property type="entry name" value="zf-CCCH"/>
    <property type="match status" value="1"/>
</dbReference>
<dbReference type="OrthoDB" id="411372at2759"/>
<dbReference type="InterPro" id="IPR036855">
    <property type="entry name" value="Znf_CCCH_sf"/>
</dbReference>
<comment type="caution">
    <text evidence="8">The sequence shown here is derived from an EMBL/GenBank/DDBJ whole genome shotgun (WGS) entry which is preliminary data.</text>
</comment>
<dbReference type="SUPFAM" id="SSF90229">
    <property type="entry name" value="CCCH zinc finger"/>
    <property type="match status" value="2"/>
</dbReference>
<evidence type="ECO:0000256" key="3">
    <source>
        <dbReference type="ARBA" id="ARBA00022771"/>
    </source>
</evidence>
<keyword evidence="2" id="KW-0677">Repeat</keyword>
<dbReference type="AlphaFoldDB" id="A0A9W6BQV9"/>